<feature type="compositionally biased region" description="Basic and acidic residues" evidence="1">
    <location>
        <begin position="227"/>
        <end position="239"/>
    </location>
</feature>
<feature type="compositionally biased region" description="Basic and acidic residues" evidence="1">
    <location>
        <begin position="197"/>
        <end position="208"/>
    </location>
</feature>
<gene>
    <name evidence="2" type="ORF">ECPE_LOCUS8767</name>
</gene>
<sequence length="569" mass="64639">MNFLDTSFHPPRSLTAELCLVLGAKGYEAIKLLRQYGAPDESSYFEQLELEQTAFDQCPFVQAVQKAKSAADLDQASKLLKYPSFEIHRLRSSDGATYLHFLVHLYLQKYGKPQFQRALIRLMYQVTLSGVDIQARDCLGRTALVVAAYTEAITESTEDEEDDEHLYLVVKDGNEVPENTPVPLASSRKHSAYGSEHSFHRDNSRDPDEPNYPRLPEENNTESLSIIRDRNTDRMDKEDEKTLDQFLSQRGSIMMFMEEQEQLKKIRQSIQLIQLHKDMENAVQRVRKKKINRERAFCGIPVPDQNLIAVLIQLGVDSTICDQFNRVVQFEPYIPRDALVLKTKQPIFGCTEETKGVQSLPGLWPALDEVLRTMSCSLLSLDVDAEEKRLSEVIAANLVNIRAKRSELSSFELIKALSISPSFCGAISNSVTMSSSKIERTVPSKPQNPNEEISRRLMTLLWSHVGLTDFAMAAMCGDVDQMKLCLAMGNATSKVQACFRRHFHDISSDGRVIYVCRPLLVHVMDYSTADAVELMLNYGADLSEFYHGKYPKPQKDSNVLFRWQILIYV</sequence>
<feature type="region of interest" description="Disordered" evidence="1">
    <location>
        <begin position="177"/>
        <end position="239"/>
    </location>
</feature>
<dbReference type="InterPro" id="IPR036770">
    <property type="entry name" value="Ankyrin_rpt-contain_sf"/>
</dbReference>
<dbReference type="Gene3D" id="1.25.40.20">
    <property type="entry name" value="Ankyrin repeat-containing domain"/>
    <property type="match status" value="1"/>
</dbReference>
<accession>A0A3P8I486</accession>
<reference evidence="2 3" key="1">
    <citation type="submission" date="2018-11" db="EMBL/GenBank/DDBJ databases">
        <authorList>
            <consortium name="Pathogen Informatics"/>
        </authorList>
    </citation>
    <scope>NUCLEOTIDE SEQUENCE [LARGE SCALE GENOMIC DNA]</scope>
    <source>
        <strain evidence="2 3">Egypt</strain>
    </source>
</reference>
<dbReference type="AlphaFoldDB" id="A0A3P8I486"/>
<evidence type="ECO:0000313" key="3">
    <source>
        <dbReference type="Proteomes" id="UP000272942"/>
    </source>
</evidence>
<protein>
    <submittedName>
        <fullName evidence="2">Uncharacterized protein</fullName>
    </submittedName>
</protein>
<keyword evidence="3" id="KW-1185">Reference proteome</keyword>
<dbReference type="OrthoDB" id="432281at2759"/>
<evidence type="ECO:0000256" key="1">
    <source>
        <dbReference type="SAM" id="MobiDB-lite"/>
    </source>
</evidence>
<proteinExistence type="predicted"/>
<evidence type="ECO:0000313" key="2">
    <source>
        <dbReference type="EMBL" id="VDP84155.1"/>
    </source>
</evidence>
<name>A0A3P8I486_9TREM</name>
<dbReference type="Proteomes" id="UP000272942">
    <property type="component" value="Unassembled WGS sequence"/>
</dbReference>
<organism evidence="2 3">
    <name type="scientific">Echinostoma caproni</name>
    <dbReference type="NCBI Taxonomy" id="27848"/>
    <lineage>
        <taxon>Eukaryota</taxon>
        <taxon>Metazoa</taxon>
        <taxon>Spiralia</taxon>
        <taxon>Lophotrochozoa</taxon>
        <taxon>Platyhelminthes</taxon>
        <taxon>Trematoda</taxon>
        <taxon>Digenea</taxon>
        <taxon>Plagiorchiida</taxon>
        <taxon>Echinostomata</taxon>
        <taxon>Echinostomatoidea</taxon>
        <taxon>Echinostomatidae</taxon>
        <taxon>Echinostoma</taxon>
    </lineage>
</organism>
<dbReference type="EMBL" id="UZAN01046437">
    <property type="protein sequence ID" value="VDP84155.1"/>
    <property type="molecule type" value="Genomic_DNA"/>
</dbReference>